<reference evidence="1" key="1">
    <citation type="submission" date="2023-08" db="EMBL/GenBank/DDBJ databases">
        <title>A de novo genome assembly of Solanum verrucosum Schlechtendal, a Mexican diploid species geographically isolated from the other diploid A-genome species in potato relatives.</title>
        <authorList>
            <person name="Hosaka K."/>
        </authorList>
    </citation>
    <scope>NUCLEOTIDE SEQUENCE</scope>
    <source>
        <tissue evidence="1">Young leaves</tissue>
    </source>
</reference>
<name>A0AAF0UD22_SOLVR</name>
<protein>
    <submittedName>
        <fullName evidence="1">Uncharacterized protein</fullName>
    </submittedName>
</protein>
<dbReference type="Gene3D" id="3.60.10.10">
    <property type="entry name" value="Endonuclease/exonuclease/phosphatase"/>
    <property type="match status" value="1"/>
</dbReference>
<sequence length="165" mass="18936">MSSQIIHGAVTITSLKQCFLLTAVYGLHIIDDRRGLWEELLILNTTILDLWLVFGGFKAMTCLEDRASGNPVHEYEVHDFNKYIITAGMIELRGIGRWFTWTNGYVYSKIDRALVNAAWTVRLEQNEVMVMDPGCSDHTPLSVQFTEEEVQRPKPFRFLNCLSVH</sequence>
<evidence type="ECO:0000313" key="2">
    <source>
        <dbReference type="Proteomes" id="UP001234989"/>
    </source>
</evidence>
<dbReference type="EMBL" id="CP133619">
    <property type="protein sequence ID" value="WMV43575.1"/>
    <property type="molecule type" value="Genomic_DNA"/>
</dbReference>
<keyword evidence="2" id="KW-1185">Reference proteome</keyword>
<proteinExistence type="predicted"/>
<dbReference type="AlphaFoldDB" id="A0AAF0UD22"/>
<gene>
    <name evidence="1" type="ORF">MTR67_036960</name>
</gene>
<accession>A0AAF0UD22</accession>
<dbReference type="PANTHER" id="PTHR33710:SF65">
    <property type="entry name" value="ENDONUCLEASE_EXONUCLEASE_PHOSPHATASE"/>
    <property type="match status" value="1"/>
</dbReference>
<dbReference type="Proteomes" id="UP001234989">
    <property type="component" value="Chromosome 8"/>
</dbReference>
<organism evidence="1 2">
    <name type="scientific">Solanum verrucosum</name>
    <dbReference type="NCBI Taxonomy" id="315347"/>
    <lineage>
        <taxon>Eukaryota</taxon>
        <taxon>Viridiplantae</taxon>
        <taxon>Streptophyta</taxon>
        <taxon>Embryophyta</taxon>
        <taxon>Tracheophyta</taxon>
        <taxon>Spermatophyta</taxon>
        <taxon>Magnoliopsida</taxon>
        <taxon>eudicotyledons</taxon>
        <taxon>Gunneridae</taxon>
        <taxon>Pentapetalae</taxon>
        <taxon>asterids</taxon>
        <taxon>lamiids</taxon>
        <taxon>Solanales</taxon>
        <taxon>Solanaceae</taxon>
        <taxon>Solanoideae</taxon>
        <taxon>Solaneae</taxon>
        <taxon>Solanum</taxon>
    </lineage>
</organism>
<dbReference type="PANTHER" id="PTHR33710">
    <property type="entry name" value="BNAC02G09200D PROTEIN"/>
    <property type="match status" value="1"/>
</dbReference>
<dbReference type="InterPro" id="IPR036691">
    <property type="entry name" value="Endo/exonu/phosph_ase_sf"/>
</dbReference>
<dbReference type="SUPFAM" id="SSF56219">
    <property type="entry name" value="DNase I-like"/>
    <property type="match status" value="1"/>
</dbReference>
<evidence type="ECO:0000313" key="1">
    <source>
        <dbReference type="EMBL" id="WMV43575.1"/>
    </source>
</evidence>